<dbReference type="GeneID" id="71852540"/>
<evidence type="ECO:0000256" key="1">
    <source>
        <dbReference type="ARBA" id="ARBA00022741"/>
    </source>
</evidence>
<proteinExistence type="inferred from homology"/>
<dbReference type="GO" id="GO:0005524">
    <property type="term" value="F:ATP binding"/>
    <property type="evidence" value="ECO:0007669"/>
    <property type="project" value="UniProtKB-UniRule"/>
</dbReference>
<keyword evidence="2 4" id="KW-0378">Hydrolase</keyword>
<gene>
    <name evidence="5" type="ORF">ACFOZ7_18600</name>
</gene>
<keyword evidence="1 4" id="KW-0547">Nucleotide-binding</keyword>
<dbReference type="SUPFAM" id="SSF52540">
    <property type="entry name" value="P-loop containing nucleoside triphosphate hydrolases"/>
    <property type="match status" value="1"/>
</dbReference>
<accession>A0ABD5P426</accession>
<dbReference type="PANTHER" id="PTHR43146:SF1">
    <property type="entry name" value="CANCER-RELATED NUCLEOSIDE-TRIPHOSPHATASE"/>
    <property type="match status" value="1"/>
</dbReference>
<name>A0ABD5P426_9EURY</name>
<dbReference type="InterPro" id="IPR004948">
    <property type="entry name" value="Nuc-triphosphatase_THEP1"/>
</dbReference>
<comment type="caution">
    <text evidence="4">Lacks conserved residue(s) required for the propagation of feature annotation.</text>
</comment>
<dbReference type="EC" id="3.6.1.15" evidence="4"/>
<evidence type="ECO:0000256" key="2">
    <source>
        <dbReference type="ARBA" id="ARBA00022801"/>
    </source>
</evidence>
<dbReference type="RefSeq" id="WP_246971697.1">
    <property type="nucleotide sequence ID" value="NZ_CP095397.1"/>
</dbReference>
<comment type="function">
    <text evidence="4">Has nucleotide phosphatase activity towards ATP, GTP, CTP, TTP and UTP. May hydrolyze nucleoside diphosphates with lower efficiency.</text>
</comment>
<dbReference type="AlphaFoldDB" id="A0ABD5P426"/>
<organism evidence="5 6">
    <name type="scientific">Natribaculum luteum</name>
    <dbReference type="NCBI Taxonomy" id="1586232"/>
    <lineage>
        <taxon>Archaea</taxon>
        <taxon>Methanobacteriati</taxon>
        <taxon>Methanobacteriota</taxon>
        <taxon>Stenosarchaea group</taxon>
        <taxon>Halobacteria</taxon>
        <taxon>Halobacteriales</taxon>
        <taxon>Natrialbaceae</taxon>
        <taxon>Natribaculum</taxon>
    </lineage>
</organism>
<dbReference type="GO" id="GO:0017111">
    <property type="term" value="F:ribonucleoside triphosphate phosphatase activity"/>
    <property type="evidence" value="ECO:0007669"/>
    <property type="project" value="UniProtKB-UniRule"/>
</dbReference>
<reference evidence="5 6" key="1">
    <citation type="journal article" date="2014" name="Int. J. Syst. Evol. Microbiol.">
        <title>Complete genome sequence of Corynebacterium casei LMG S-19264T (=DSM 44701T), isolated from a smear-ripened cheese.</title>
        <authorList>
            <consortium name="US DOE Joint Genome Institute (JGI-PGF)"/>
            <person name="Walter F."/>
            <person name="Albersmeier A."/>
            <person name="Kalinowski J."/>
            <person name="Ruckert C."/>
        </authorList>
    </citation>
    <scope>NUCLEOTIDE SEQUENCE [LARGE SCALE GENOMIC DNA]</scope>
    <source>
        <strain evidence="5 6">IBRC-M 10912</strain>
    </source>
</reference>
<sequence length="177" mass="19380">MPRNALVTGPPRSGKTTALERTVSLLRDRGYAVGGVTAPEIRENGERVGFEIVDLASSDRETMAHVAFDDGPAVGTYRVDVSAVDRISEQAIFSAIYDADCVVIDEIAPMELESERFVRTLDRALESAVPVLAAIKYRSERGVLGDVKGRDDVEVFEVTPETRDDLPEALLEWVRSA</sequence>
<comment type="caution">
    <text evidence="5">The sequence shown here is derived from an EMBL/GenBank/DDBJ whole genome shotgun (WGS) entry which is preliminary data.</text>
</comment>
<evidence type="ECO:0000313" key="6">
    <source>
        <dbReference type="Proteomes" id="UP001595821"/>
    </source>
</evidence>
<dbReference type="Pfam" id="PF03266">
    <property type="entry name" value="NTPase_1"/>
    <property type="match status" value="1"/>
</dbReference>
<comment type="similarity">
    <text evidence="4">Belongs to the THEP1 NTPase family.</text>
</comment>
<dbReference type="EMBL" id="JBHSDJ010000129">
    <property type="protein sequence ID" value="MFC4248908.1"/>
    <property type="molecule type" value="Genomic_DNA"/>
</dbReference>
<dbReference type="CDD" id="cd19482">
    <property type="entry name" value="RecA-like_Thep1"/>
    <property type="match status" value="1"/>
</dbReference>
<dbReference type="Proteomes" id="UP001595821">
    <property type="component" value="Unassembled WGS sequence"/>
</dbReference>
<protein>
    <recommendedName>
        <fullName evidence="4">Nucleoside-triphosphatase ACFOZ7_18600</fullName>
        <shortName evidence="4">NTPase</shortName>
        <ecNumber evidence="4">3.6.1.15</ecNumber>
    </recommendedName>
    <alternativeName>
        <fullName evidence="4">Nucleoside triphosphate phosphohydrolase</fullName>
    </alternativeName>
</protein>
<comment type="catalytic activity">
    <reaction evidence="4">
        <text>a ribonucleoside 5'-triphosphate + H2O = a ribonucleoside 5'-diphosphate + phosphate + H(+)</text>
        <dbReference type="Rhea" id="RHEA:23680"/>
        <dbReference type="ChEBI" id="CHEBI:15377"/>
        <dbReference type="ChEBI" id="CHEBI:15378"/>
        <dbReference type="ChEBI" id="CHEBI:43474"/>
        <dbReference type="ChEBI" id="CHEBI:57930"/>
        <dbReference type="ChEBI" id="CHEBI:61557"/>
        <dbReference type="EC" id="3.6.1.15"/>
    </reaction>
</comment>
<keyword evidence="3 4" id="KW-0067">ATP-binding</keyword>
<dbReference type="HAMAP" id="MF_00796">
    <property type="entry name" value="NTPase_1"/>
    <property type="match status" value="1"/>
</dbReference>
<evidence type="ECO:0000313" key="5">
    <source>
        <dbReference type="EMBL" id="MFC4248908.1"/>
    </source>
</evidence>
<dbReference type="NCBIfam" id="NF010248">
    <property type="entry name" value="PRK13695.1"/>
    <property type="match status" value="1"/>
</dbReference>
<evidence type="ECO:0000256" key="3">
    <source>
        <dbReference type="ARBA" id="ARBA00022840"/>
    </source>
</evidence>
<dbReference type="PANTHER" id="PTHR43146">
    <property type="entry name" value="CANCER-RELATED NUCLEOSIDE-TRIPHOSPHATASE"/>
    <property type="match status" value="1"/>
</dbReference>
<dbReference type="Gene3D" id="3.40.50.300">
    <property type="entry name" value="P-loop containing nucleotide triphosphate hydrolases"/>
    <property type="match status" value="1"/>
</dbReference>
<dbReference type="InterPro" id="IPR027417">
    <property type="entry name" value="P-loop_NTPase"/>
</dbReference>
<evidence type="ECO:0000256" key="4">
    <source>
        <dbReference type="HAMAP-Rule" id="MF_00796"/>
    </source>
</evidence>